<dbReference type="Gene3D" id="3.30.360.10">
    <property type="entry name" value="Dihydrodipicolinate Reductase, domain 2"/>
    <property type="match status" value="1"/>
</dbReference>
<evidence type="ECO:0000313" key="7">
    <source>
        <dbReference type="EMBL" id="KAK5055932.1"/>
    </source>
</evidence>
<dbReference type="GeneID" id="89980625"/>
<dbReference type="GO" id="GO:0047837">
    <property type="term" value="F:D-xylose 1-dehydrogenase (NADP+) activity"/>
    <property type="evidence" value="ECO:0007669"/>
    <property type="project" value="UniProtKB-EC"/>
</dbReference>
<dbReference type="Pfam" id="PF01408">
    <property type="entry name" value="GFO_IDH_MocA"/>
    <property type="match status" value="1"/>
</dbReference>
<dbReference type="SUPFAM" id="SSF51735">
    <property type="entry name" value="NAD(P)-binding Rossmann-fold domains"/>
    <property type="match status" value="1"/>
</dbReference>
<evidence type="ECO:0000256" key="4">
    <source>
        <dbReference type="ARBA" id="ARBA00042988"/>
    </source>
</evidence>
<evidence type="ECO:0000256" key="5">
    <source>
        <dbReference type="ARBA" id="ARBA00049233"/>
    </source>
</evidence>
<name>A0AAV9NHR4_9EURO</name>
<evidence type="ECO:0000256" key="1">
    <source>
        <dbReference type="ARBA" id="ARBA00010928"/>
    </source>
</evidence>
<dbReference type="GO" id="GO:0000166">
    <property type="term" value="F:nucleotide binding"/>
    <property type="evidence" value="ECO:0007669"/>
    <property type="project" value="InterPro"/>
</dbReference>
<dbReference type="Proteomes" id="UP001358417">
    <property type="component" value="Unassembled WGS sequence"/>
</dbReference>
<evidence type="ECO:0000313" key="8">
    <source>
        <dbReference type="Proteomes" id="UP001358417"/>
    </source>
</evidence>
<organism evidence="7 8">
    <name type="scientific">Exophiala bonariae</name>
    <dbReference type="NCBI Taxonomy" id="1690606"/>
    <lineage>
        <taxon>Eukaryota</taxon>
        <taxon>Fungi</taxon>
        <taxon>Dikarya</taxon>
        <taxon>Ascomycota</taxon>
        <taxon>Pezizomycotina</taxon>
        <taxon>Eurotiomycetes</taxon>
        <taxon>Chaetothyriomycetidae</taxon>
        <taxon>Chaetothyriales</taxon>
        <taxon>Herpotrichiellaceae</taxon>
        <taxon>Exophiala</taxon>
    </lineage>
</organism>
<dbReference type="PANTHER" id="PTHR22604">
    <property type="entry name" value="OXIDOREDUCTASES"/>
    <property type="match status" value="1"/>
</dbReference>
<proteinExistence type="inferred from homology"/>
<gene>
    <name evidence="7" type="ORF">LTR84_012482</name>
</gene>
<dbReference type="PANTHER" id="PTHR22604:SF105">
    <property type="entry name" value="TRANS-1,2-DIHYDROBENZENE-1,2-DIOL DEHYDROGENASE"/>
    <property type="match status" value="1"/>
</dbReference>
<feature type="domain" description="Gfo/Idh/MocA-like oxidoreductase N-terminal" evidence="6">
    <location>
        <begin position="41"/>
        <end position="161"/>
    </location>
</feature>
<sequence>MYIYHNWWNNISSVRSAVCAEKLSRLESATGPTGDGSKPLRIGIVSTARINYLALIEPVSTHTSSFVTAIASRTVAKAEEYIQRNKVILTGTCKAYGSYQELFDDPDVDAIYIPVPNSMHHELTLAALRKGKHVLIEKPITSNALQAKEVRAAAIESGKVALEAFHWRFHPVAGYIKSLLLSGEHGAVLSIDARYAMFAGMFTRGGDIRFRYDLAGGSCMDLTYVFSAIAYFGVRDNSDPNFEFEVLDSKFRVNPQDPLVDEQMEATILLKDPRHYTNAAGTSGAPAQIRATVGTDIYAPPLFGIIPRVWELPTLTIQTEKAEIRVDNFIGPWISHNIAITPVTRDAGTGQILSRGKKFQTKLYQGGPLWEREEARTGTKVGENWWTTWRYQLEGFARKVRDGDDYLGPWVTLDESVRVMEMIDAVYTKGGLPVRGA</sequence>
<keyword evidence="2" id="KW-0560">Oxidoreductase</keyword>
<dbReference type="InterPro" id="IPR050984">
    <property type="entry name" value="Gfo/Idh/MocA_domain"/>
</dbReference>
<dbReference type="InterPro" id="IPR000683">
    <property type="entry name" value="Gfo/Idh/MocA-like_OxRdtase_N"/>
</dbReference>
<comment type="similarity">
    <text evidence="1">Belongs to the Gfo/Idh/MocA family.</text>
</comment>
<dbReference type="EMBL" id="JAVRRD010000008">
    <property type="protein sequence ID" value="KAK5055932.1"/>
    <property type="molecule type" value="Genomic_DNA"/>
</dbReference>
<dbReference type="Gene3D" id="3.40.50.720">
    <property type="entry name" value="NAD(P)-binding Rossmann-like Domain"/>
    <property type="match status" value="1"/>
</dbReference>
<evidence type="ECO:0000256" key="3">
    <source>
        <dbReference type="ARBA" id="ARBA00038984"/>
    </source>
</evidence>
<dbReference type="RefSeq" id="XP_064707902.1">
    <property type="nucleotide sequence ID" value="XM_064856002.1"/>
</dbReference>
<protein>
    <recommendedName>
        <fullName evidence="3">D-xylose 1-dehydrogenase (NADP(+), D-xylono-1,5-lactone-forming)</fullName>
        <ecNumber evidence="3">1.1.1.179</ecNumber>
    </recommendedName>
    <alternativeName>
        <fullName evidence="4">D-xylose-NADP dehydrogenase</fullName>
    </alternativeName>
</protein>
<keyword evidence="8" id="KW-1185">Reference proteome</keyword>
<dbReference type="InterPro" id="IPR036291">
    <property type="entry name" value="NAD(P)-bd_dom_sf"/>
</dbReference>
<accession>A0AAV9NHR4</accession>
<comment type="caution">
    <text evidence="7">The sequence shown here is derived from an EMBL/GenBank/DDBJ whole genome shotgun (WGS) entry which is preliminary data.</text>
</comment>
<evidence type="ECO:0000259" key="6">
    <source>
        <dbReference type="Pfam" id="PF01408"/>
    </source>
</evidence>
<dbReference type="EC" id="1.1.1.179" evidence="3"/>
<dbReference type="AlphaFoldDB" id="A0AAV9NHR4"/>
<comment type="catalytic activity">
    <reaction evidence="5">
        <text>D-xylose + NADP(+) = D-xylono-1,5-lactone + NADPH + H(+)</text>
        <dbReference type="Rhea" id="RHEA:22000"/>
        <dbReference type="ChEBI" id="CHEBI:15378"/>
        <dbReference type="ChEBI" id="CHEBI:15867"/>
        <dbReference type="ChEBI" id="CHEBI:53455"/>
        <dbReference type="ChEBI" id="CHEBI:57783"/>
        <dbReference type="ChEBI" id="CHEBI:58349"/>
        <dbReference type="EC" id="1.1.1.179"/>
    </reaction>
</comment>
<evidence type="ECO:0000256" key="2">
    <source>
        <dbReference type="ARBA" id="ARBA00023002"/>
    </source>
</evidence>
<reference evidence="7 8" key="1">
    <citation type="submission" date="2023-08" db="EMBL/GenBank/DDBJ databases">
        <title>Black Yeasts Isolated from many extreme environments.</title>
        <authorList>
            <person name="Coleine C."/>
            <person name="Stajich J.E."/>
            <person name="Selbmann L."/>
        </authorList>
    </citation>
    <scope>NUCLEOTIDE SEQUENCE [LARGE SCALE GENOMIC DNA]</scope>
    <source>
        <strain evidence="7 8">CCFEE 5792</strain>
    </source>
</reference>